<comment type="caution">
    <text evidence="1">The sequence shown here is derived from an EMBL/GenBank/DDBJ whole genome shotgun (WGS) entry which is preliminary data.</text>
</comment>
<gene>
    <name evidence="1" type="ORF">B9479_006260</name>
</gene>
<dbReference type="AlphaFoldDB" id="A0A5D3ANP4"/>
<accession>A0A5D3ANP4</accession>
<evidence type="ECO:0000313" key="1">
    <source>
        <dbReference type="EMBL" id="TYJ53137.1"/>
    </source>
</evidence>
<evidence type="ECO:0000313" key="2">
    <source>
        <dbReference type="Proteomes" id="UP000322245"/>
    </source>
</evidence>
<keyword evidence="2" id="KW-1185">Reference proteome</keyword>
<name>A0A5D3ANP4_9TREE</name>
<sequence length="171" mass="19223">MTHDDSSSPSLGGFAEEVYNKVLLNKALQQEAVIHREDTDGHITRDSQLEATLANFSNLQEQEARRNQEFTNGLVNRVSQLETTLANITLQKTPPDIHVNVQMPPQQSSSTTAGDAPPRLLFVSETEPGLGRTPSAVYYRPFCFEGRYHENLQRSEEHQSVRSICLSRQDL</sequence>
<dbReference type="EMBL" id="NIDF01000101">
    <property type="protein sequence ID" value="TYJ53137.1"/>
    <property type="molecule type" value="Genomic_DNA"/>
</dbReference>
<proteinExistence type="predicted"/>
<reference evidence="1 2" key="1">
    <citation type="submission" date="2017-05" db="EMBL/GenBank/DDBJ databases">
        <title>The Genome Sequence of Tsuchiyaea wingfieldii DSM 27421.</title>
        <authorList>
            <person name="Cuomo C."/>
            <person name="Passer A."/>
            <person name="Billmyre B."/>
            <person name="Heitman J."/>
        </authorList>
    </citation>
    <scope>NUCLEOTIDE SEQUENCE [LARGE SCALE GENOMIC DNA]</scope>
    <source>
        <strain evidence="1 2">DSM 27421</strain>
    </source>
</reference>
<organism evidence="1 2">
    <name type="scientific">Cryptococcus floricola</name>
    <dbReference type="NCBI Taxonomy" id="2591691"/>
    <lineage>
        <taxon>Eukaryota</taxon>
        <taxon>Fungi</taxon>
        <taxon>Dikarya</taxon>
        <taxon>Basidiomycota</taxon>
        <taxon>Agaricomycotina</taxon>
        <taxon>Tremellomycetes</taxon>
        <taxon>Tremellales</taxon>
        <taxon>Cryptococcaceae</taxon>
        <taxon>Cryptococcus</taxon>
    </lineage>
</organism>
<protein>
    <submittedName>
        <fullName evidence="1">Uncharacterized protein</fullName>
    </submittedName>
</protein>
<dbReference type="Proteomes" id="UP000322245">
    <property type="component" value="Unassembled WGS sequence"/>
</dbReference>